<accession>A0A1T2XK14</accession>
<dbReference type="InterPro" id="IPR049254">
    <property type="entry name" value="Phage_tail_terminator"/>
</dbReference>
<dbReference type="STRING" id="1324314.BVG16_05595"/>
<evidence type="ECO:0000313" key="2">
    <source>
        <dbReference type="Proteomes" id="UP000190188"/>
    </source>
</evidence>
<dbReference type="Pfam" id="PF20765">
    <property type="entry name" value="Phage_tail_terminator_8"/>
    <property type="match status" value="1"/>
</dbReference>
<dbReference type="Proteomes" id="UP000190188">
    <property type="component" value="Unassembled WGS sequence"/>
</dbReference>
<dbReference type="AlphaFoldDB" id="A0A1T2XK14"/>
<sequence length="144" mass="16715">MMRLSLDAIRTQLKAIAPSIPIYVKPVASGFRKPAFYVRLMEGTYEETHRTDYRMQANWELIYYPKEDEAGQADPIDMLEVADRMHQHFMALPILKGSDGIEFERTSLRGVIRSGEFVLQLVLDVELEQAKDVFDVMKELYIEQ</sequence>
<gene>
    <name evidence="1" type="ORF">BVG16_05595</name>
</gene>
<dbReference type="EMBL" id="MSZX01000002">
    <property type="protein sequence ID" value="OPA80217.1"/>
    <property type="molecule type" value="Genomic_DNA"/>
</dbReference>
<dbReference type="RefSeq" id="WP_078497564.1">
    <property type="nucleotide sequence ID" value="NZ_MSZX01000002.1"/>
</dbReference>
<evidence type="ECO:0000313" key="1">
    <source>
        <dbReference type="EMBL" id="OPA80217.1"/>
    </source>
</evidence>
<organism evidence="1 2">
    <name type="scientific">Paenibacillus selenitireducens</name>
    <dbReference type="NCBI Taxonomy" id="1324314"/>
    <lineage>
        <taxon>Bacteria</taxon>
        <taxon>Bacillati</taxon>
        <taxon>Bacillota</taxon>
        <taxon>Bacilli</taxon>
        <taxon>Bacillales</taxon>
        <taxon>Paenibacillaceae</taxon>
        <taxon>Paenibacillus</taxon>
    </lineage>
</organism>
<proteinExistence type="predicted"/>
<protein>
    <submittedName>
        <fullName evidence="1">Uncharacterized protein</fullName>
    </submittedName>
</protein>
<comment type="caution">
    <text evidence="1">The sequence shown here is derived from an EMBL/GenBank/DDBJ whole genome shotgun (WGS) entry which is preliminary data.</text>
</comment>
<dbReference type="OrthoDB" id="2063617at2"/>
<reference evidence="1 2" key="1">
    <citation type="submission" date="2017-01" db="EMBL/GenBank/DDBJ databases">
        <title>Genome analysis of Paenibacillus selenitrireducens ES3-24.</title>
        <authorList>
            <person name="Xu D."/>
            <person name="Yao R."/>
            <person name="Zheng S."/>
        </authorList>
    </citation>
    <scope>NUCLEOTIDE SEQUENCE [LARGE SCALE GENOMIC DNA]</scope>
    <source>
        <strain evidence="1 2">ES3-24</strain>
    </source>
</reference>
<keyword evidence="2" id="KW-1185">Reference proteome</keyword>
<name>A0A1T2XK14_9BACL</name>